<keyword evidence="1" id="KW-0862">Zinc</keyword>
<evidence type="ECO:0000256" key="2">
    <source>
        <dbReference type="SAM" id="Coils"/>
    </source>
</evidence>
<dbReference type="Proteomes" id="UP001619911">
    <property type="component" value="Unassembled WGS sequence"/>
</dbReference>
<dbReference type="EMBL" id="JAUIYO010000004">
    <property type="protein sequence ID" value="MFK2825584.1"/>
    <property type="molecule type" value="Genomic_DNA"/>
</dbReference>
<dbReference type="RefSeq" id="WP_404316309.1">
    <property type="nucleotide sequence ID" value="NZ_JAUIYO010000004.1"/>
</dbReference>
<dbReference type="PROSITE" id="PS50966">
    <property type="entry name" value="ZF_SWIM"/>
    <property type="match status" value="1"/>
</dbReference>
<evidence type="ECO:0000313" key="5">
    <source>
        <dbReference type="Proteomes" id="UP001619911"/>
    </source>
</evidence>
<evidence type="ECO:0000259" key="3">
    <source>
        <dbReference type="PROSITE" id="PS50966"/>
    </source>
</evidence>
<name>A0ABW8I7V0_9BACI</name>
<comment type="caution">
    <text evidence="4">The sequence shown here is derived from an EMBL/GenBank/DDBJ whole genome shotgun (WGS) entry which is preliminary data.</text>
</comment>
<keyword evidence="2" id="KW-0175">Coiled coil</keyword>
<proteinExistence type="predicted"/>
<evidence type="ECO:0000313" key="4">
    <source>
        <dbReference type="EMBL" id="MFK2825584.1"/>
    </source>
</evidence>
<feature type="domain" description="SWIM-type" evidence="3">
    <location>
        <begin position="68"/>
        <end position="101"/>
    </location>
</feature>
<evidence type="ECO:0000256" key="1">
    <source>
        <dbReference type="PROSITE-ProRule" id="PRU00325"/>
    </source>
</evidence>
<keyword evidence="5" id="KW-1185">Reference proteome</keyword>
<keyword evidence="1" id="KW-0863">Zinc-finger</keyword>
<reference evidence="4 5" key="1">
    <citation type="submission" date="2023-07" db="EMBL/GenBank/DDBJ databases">
        <title>Bacillus lucianemedeirus sp. nov, a new species isolated from an immunobiological production facility.</title>
        <authorList>
            <person name="Costa L.V."/>
            <person name="Miranda R.V.S.L."/>
            <person name="Brandao M.L.L."/>
            <person name="Reis C.M.F."/>
            <person name="Frazao A.M."/>
            <person name="Cruz F.V."/>
            <person name="Baio P.V.P."/>
            <person name="Veras J.F.C."/>
            <person name="Ramos J.N."/>
            <person name="Vieira V."/>
        </authorList>
    </citation>
    <scope>NUCLEOTIDE SEQUENCE [LARGE SCALE GENOMIC DNA]</scope>
    <source>
        <strain evidence="4 5">B190/17</strain>
    </source>
</reference>
<keyword evidence="1" id="KW-0479">Metal-binding</keyword>
<gene>
    <name evidence="4" type="ORF">QYG89_07820</name>
</gene>
<protein>
    <recommendedName>
        <fullName evidence="3">SWIM-type domain-containing protein</fullName>
    </recommendedName>
</protein>
<organism evidence="4 5">
    <name type="scientific">Bacillus lumedeiriae</name>
    <dbReference type="NCBI Taxonomy" id="3058829"/>
    <lineage>
        <taxon>Bacteria</taxon>
        <taxon>Bacillati</taxon>
        <taxon>Bacillota</taxon>
        <taxon>Bacilli</taxon>
        <taxon>Bacillales</taxon>
        <taxon>Bacillaceae</taxon>
        <taxon>Bacillus</taxon>
    </lineage>
</organism>
<accession>A0ABW8I7V0</accession>
<feature type="coiled-coil region" evidence="2">
    <location>
        <begin position="362"/>
        <end position="389"/>
    </location>
</feature>
<sequence length="545" mass="63692">MSVHSETLKSQLGAFGTELKKELSPALSGDQSIIESGLRLYAEARATVDETSGKFIAGSVEQPDGRSLTVHLDLIFPASSRCTCQAESWCAHQIALFFEAFHDYTESVYDFADEWLTAPQSPSAIPGVMRASDLLKTKRAADDGPDAWMNRIKHTAQDRLPPGSVLRNPYVIEYEGRNVYEDLLKRRPTKREWQPLYELYVSCGLLSYITEQLNETAISRELLYRSCSSFLFYLVEEAADAAENIGVHALPFEFDSYINYLRRETARLLAPEHQVFASQRIDLYRHLWTSLFKRESWRKEERLRLHSFIREHNGLTASIGLLHQLYLANELEDFISFAKDLPDTGVDLYLFWLAESFNAKQYEKARMLIQIIEKKLEGYLEELEQMDSMQSRRFVHWFLSYIDTEWLMAKEPLLYKSLLEQMLPYSFSDLSFYLISAGQYREWVELVIWMDSDLTDLDRNGLKEAAKHAPREVLPLYHHGILRLIEERNRASYKKAVRYLKRLRTLYKKLKQADRWDVYIHHLLEEKKRLRAFQEECRKGQLTDA</sequence>
<dbReference type="InterPro" id="IPR007527">
    <property type="entry name" value="Znf_SWIM"/>
</dbReference>